<reference evidence="1" key="1">
    <citation type="submission" date="2020-04" db="EMBL/GenBank/DDBJ databases">
        <authorList>
            <person name="Broberg M."/>
        </authorList>
    </citation>
    <scope>NUCLEOTIDE SEQUENCE</scope>
</reference>
<accession>A0ACA9UE33</accession>
<name>A0ACA9UE33_BIOOC</name>
<organism evidence="1 2">
    <name type="scientific">Clonostachys rosea f. rosea IK726</name>
    <dbReference type="NCBI Taxonomy" id="1349383"/>
    <lineage>
        <taxon>Eukaryota</taxon>
        <taxon>Fungi</taxon>
        <taxon>Dikarya</taxon>
        <taxon>Ascomycota</taxon>
        <taxon>Pezizomycotina</taxon>
        <taxon>Sordariomycetes</taxon>
        <taxon>Hypocreomycetidae</taxon>
        <taxon>Hypocreales</taxon>
        <taxon>Bionectriaceae</taxon>
        <taxon>Clonostachys</taxon>
    </lineage>
</organism>
<protein>
    <submittedName>
        <fullName evidence="1">Uncharacterized protein</fullName>
    </submittedName>
</protein>
<keyword evidence="2" id="KW-1185">Reference proteome</keyword>
<dbReference type="Proteomes" id="UP000836387">
    <property type="component" value="Unassembled WGS sequence"/>
</dbReference>
<reference evidence="1" key="2">
    <citation type="submission" date="2021-10" db="EMBL/GenBank/DDBJ databases">
        <authorList>
            <person name="Piombo E."/>
        </authorList>
    </citation>
    <scope>NUCLEOTIDE SEQUENCE</scope>
</reference>
<evidence type="ECO:0000313" key="2">
    <source>
        <dbReference type="Proteomes" id="UP000836387"/>
    </source>
</evidence>
<evidence type="ECO:0000313" key="1">
    <source>
        <dbReference type="EMBL" id="CAG9951610.1"/>
    </source>
</evidence>
<sequence length="233" mass="25191">MSFERLRKDNLITSSLVTLLVIKKRSRMSNEAPNPPSSTIDVERWFADLEDDDGHRLTTDDAIRSLHISGEALSWFASQMPDVTTYARLSDALRREIGNVTAVVGVSAGAIRQEANERQGNLNATQLASRLPSMNGSPQTEPILGVNGPGMIQPAPVEGCIDTELSVGGIALDPFIVDVGAVDNLGGQIFQERGWPFSSVAGMEDFGSGISEYLWDMIPMWEESPPAPLGGHI</sequence>
<dbReference type="EMBL" id="CADEHS020000345">
    <property type="protein sequence ID" value="CAG9951610.1"/>
    <property type="molecule type" value="Genomic_DNA"/>
</dbReference>
<comment type="caution">
    <text evidence="1">The sequence shown here is derived from an EMBL/GenBank/DDBJ whole genome shotgun (WGS) entry which is preliminary data.</text>
</comment>
<proteinExistence type="predicted"/>
<gene>
    <name evidence="1" type="ORF">CRV2_00016450</name>
</gene>